<accession>A0A1I5YIA3</accession>
<evidence type="ECO:0000313" key="3">
    <source>
        <dbReference type="Proteomes" id="UP000183413"/>
    </source>
</evidence>
<dbReference type="EMBL" id="FOVH01000033">
    <property type="protein sequence ID" value="SFQ43939.1"/>
    <property type="molecule type" value="Genomic_DNA"/>
</dbReference>
<protein>
    <submittedName>
        <fullName evidence="2">Uncharacterized protein</fullName>
    </submittedName>
</protein>
<name>A0A1I5YIA3_9ACTN</name>
<dbReference type="InParanoid" id="A0A1I5YIA3"/>
<dbReference type="Proteomes" id="UP000183413">
    <property type="component" value="Unassembled WGS sequence"/>
</dbReference>
<dbReference type="AlphaFoldDB" id="A0A1I5YIA3"/>
<sequence>MTARRTAAGTTLSTERTTESTLIRHPAGRTGQRLPSTDRPRVPRTAKSTLVTAAKRTLATRGTTRTRTTESALFSRATRRGAQRIAAHRAGATGTAQRTLTACGRTGARTAERTLIGHATERGA</sequence>
<proteinExistence type="predicted"/>
<feature type="region of interest" description="Disordered" evidence="1">
    <location>
        <begin position="1"/>
        <end position="45"/>
    </location>
</feature>
<keyword evidence="3" id="KW-1185">Reference proteome</keyword>
<reference evidence="2 3" key="1">
    <citation type="submission" date="2016-10" db="EMBL/GenBank/DDBJ databases">
        <authorList>
            <person name="de Groot N.N."/>
        </authorList>
    </citation>
    <scope>NUCLEOTIDE SEQUENCE [LARGE SCALE GENOMIC DNA]</scope>
    <source>
        <strain evidence="2 3">DSM 43067</strain>
    </source>
</reference>
<evidence type="ECO:0000313" key="2">
    <source>
        <dbReference type="EMBL" id="SFQ43939.1"/>
    </source>
</evidence>
<feature type="compositionally biased region" description="Low complexity" evidence="1">
    <location>
        <begin position="1"/>
        <end position="21"/>
    </location>
</feature>
<organism evidence="2 3">
    <name type="scientific">Actinomadura madurae</name>
    <dbReference type="NCBI Taxonomy" id="1993"/>
    <lineage>
        <taxon>Bacteria</taxon>
        <taxon>Bacillati</taxon>
        <taxon>Actinomycetota</taxon>
        <taxon>Actinomycetes</taxon>
        <taxon>Streptosporangiales</taxon>
        <taxon>Thermomonosporaceae</taxon>
        <taxon>Actinomadura</taxon>
    </lineage>
</organism>
<evidence type="ECO:0000256" key="1">
    <source>
        <dbReference type="SAM" id="MobiDB-lite"/>
    </source>
</evidence>
<gene>
    <name evidence="2" type="ORF">SAMN04489713_13311</name>
</gene>